<accession>A0A8S5N7S8</accession>
<sequence length="721" mass="80977">MKLVNYEQNERLNTVNGEFRPTINAEAYGVNQNGINTFAKALDDASKTWLEIDKQKDYINATNAINEFNQKVTELKFDKDKGLMYQKGMNAQGILPTYLESTQKFQSELAAKYNLRTTDAVNAFNKAVETSKTNDLDGISRYMRGQYEDALSTATQNQINNLNNNLLQTNDVNQQMKTLTLTGDLIEATGKQLGLDDEQIASKKQQNYDLNAKTLLDKTVADNNSETLDKQLTALTGLASENVLTPYRKMYQQMGINKIANNENDFGAIRLAAGDDVNRGMDIMGSRIRSQMEAKNKEAMQSGIGANQHLWKLAQYAHNKYGINTEIAYRQLYAEGTLGGELSRLAKENRNYAGLTQSEPNGEDNKQPDGTNYYKVYNSDEEFVDDWIEHYIKPNGAVNAQSIDEYADKLKAGGYYGADAGHYKELMRNAPMTKGGQPVYSEDQIEKAVKQGRENYKGWLTMQMNIEAKQAKDRITAAKIVYNQLIAKGDYVGASSYAHAQAAGAQTDMEKEAWSGTEASMRPKLDSMYEKGLKLNAKQKFELKKYAETHTYEETLAHAQRVYPDKVVDDSFDGVLLEANDNRLKANKIDLTPYDSEIQSALPADKSLRSSFEYGVKQEMLSRKADFESKHGRAPTEAEMHDIFEGALATQTLRSTEKPYFGDGDDYSAPISAASNRAMGIVHVEPVGNHYVRVTYQDGSTRDIYESVYNNMQRRYNDNGD</sequence>
<proteinExistence type="predicted"/>
<name>A0A8S5N7S8_9CAUD</name>
<evidence type="ECO:0000313" key="1">
    <source>
        <dbReference type="EMBL" id="DAD90829.1"/>
    </source>
</evidence>
<reference evidence="1" key="1">
    <citation type="journal article" date="2021" name="Proc. Natl. Acad. Sci. U.S.A.">
        <title>A Catalog of Tens of Thousands of Viruses from Human Metagenomes Reveals Hidden Associations with Chronic Diseases.</title>
        <authorList>
            <person name="Tisza M.J."/>
            <person name="Buck C.B."/>
        </authorList>
    </citation>
    <scope>NUCLEOTIDE SEQUENCE</scope>
    <source>
        <strain evidence="1">Ct0dB2</strain>
    </source>
</reference>
<organism evidence="1">
    <name type="scientific">Podoviridae sp. ct0dB2</name>
    <dbReference type="NCBI Taxonomy" id="2826535"/>
    <lineage>
        <taxon>Viruses</taxon>
        <taxon>Duplodnaviria</taxon>
        <taxon>Heunggongvirae</taxon>
        <taxon>Uroviricota</taxon>
        <taxon>Caudoviricetes</taxon>
    </lineage>
</organism>
<protein>
    <submittedName>
        <fullName evidence="1">Uncharacterized protein</fullName>
    </submittedName>
</protein>
<dbReference type="EMBL" id="BK015095">
    <property type="protein sequence ID" value="DAD90829.1"/>
    <property type="molecule type" value="Genomic_DNA"/>
</dbReference>